<dbReference type="InterPro" id="IPR002347">
    <property type="entry name" value="SDR_fam"/>
</dbReference>
<comment type="caution">
    <text evidence="4">The sequence shown here is derived from an EMBL/GenBank/DDBJ whole genome shotgun (WGS) entry which is preliminary data.</text>
</comment>
<dbReference type="Proteomes" id="UP000192277">
    <property type="component" value="Unassembled WGS sequence"/>
</dbReference>
<keyword evidence="5" id="KW-1185">Reference proteome</keyword>
<organism evidence="4 5">
    <name type="scientific">Niastella koreensis</name>
    <dbReference type="NCBI Taxonomy" id="354356"/>
    <lineage>
        <taxon>Bacteria</taxon>
        <taxon>Pseudomonadati</taxon>
        <taxon>Bacteroidota</taxon>
        <taxon>Chitinophagia</taxon>
        <taxon>Chitinophagales</taxon>
        <taxon>Chitinophagaceae</taxon>
        <taxon>Niastella</taxon>
    </lineage>
</organism>
<dbReference type="SUPFAM" id="SSF51735">
    <property type="entry name" value="NAD(P)-binding Rossmann-fold domains"/>
    <property type="match status" value="1"/>
</dbReference>
<feature type="domain" description="Ketoreductase" evidence="3">
    <location>
        <begin position="7"/>
        <end position="181"/>
    </location>
</feature>
<evidence type="ECO:0000259" key="3">
    <source>
        <dbReference type="SMART" id="SM00822"/>
    </source>
</evidence>
<reference evidence="4 5" key="1">
    <citation type="submission" date="2016-04" db="EMBL/GenBank/DDBJ databases">
        <authorList>
            <person name="Chen L."/>
            <person name="Zhuang W."/>
            <person name="Wang G."/>
        </authorList>
    </citation>
    <scope>NUCLEOTIDE SEQUENCE [LARGE SCALE GENOMIC DNA]</scope>
    <source>
        <strain evidence="5">GR20</strain>
    </source>
</reference>
<dbReference type="SMART" id="SM00822">
    <property type="entry name" value="PKS_KR"/>
    <property type="match status" value="1"/>
</dbReference>
<sequence>MNRLQNKTALITGGNSGIGFATAKEFLEQGATVIITGRNQGYLQEAKQALQGKVHTILSDTGNLDDIHKLAKQVQQITPRLDVVFINAGIGKFAPIEAVTEAHYDEQFNINVKGAYFTIQELLPLVNDGGSIILNTSINAHMGMANTSVYAATKAALLTLARTLSTELLPRRIRVNAISPGPVTTEILKKTGLTTEQVNGFKESLANQVPLGRLGDPSEIAKVATFFASDDSSFVIGAELIADGGMITL</sequence>
<dbReference type="CDD" id="cd05233">
    <property type="entry name" value="SDR_c"/>
    <property type="match status" value="1"/>
</dbReference>
<dbReference type="PANTHER" id="PTHR43477:SF1">
    <property type="entry name" value="DIHYDROANTICAPSIN 7-DEHYDROGENASE"/>
    <property type="match status" value="1"/>
</dbReference>
<dbReference type="PANTHER" id="PTHR43477">
    <property type="entry name" value="DIHYDROANTICAPSIN 7-DEHYDROGENASE"/>
    <property type="match status" value="1"/>
</dbReference>
<dbReference type="Gene3D" id="3.40.50.720">
    <property type="entry name" value="NAD(P)-binding Rossmann-like Domain"/>
    <property type="match status" value="1"/>
</dbReference>
<dbReference type="Pfam" id="PF13561">
    <property type="entry name" value="adh_short_C2"/>
    <property type="match status" value="1"/>
</dbReference>
<dbReference type="InterPro" id="IPR051122">
    <property type="entry name" value="SDR_DHRS6-like"/>
</dbReference>
<dbReference type="PROSITE" id="PS00061">
    <property type="entry name" value="ADH_SHORT"/>
    <property type="match status" value="1"/>
</dbReference>
<keyword evidence="2" id="KW-0560">Oxidoreductase</keyword>
<dbReference type="RefSeq" id="WP_014219737.1">
    <property type="nucleotide sequence ID" value="NZ_LWBO01000005.1"/>
</dbReference>
<dbReference type="NCBIfam" id="NF005075">
    <property type="entry name" value="PRK06500.1"/>
    <property type="match status" value="1"/>
</dbReference>
<name>A0ABX3P0F4_9BACT</name>
<accession>A0ABX3P0F4</accession>
<dbReference type="InterPro" id="IPR020904">
    <property type="entry name" value="Sc_DH/Rdtase_CS"/>
</dbReference>
<proteinExistence type="inferred from homology"/>
<evidence type="ECO:0000256" key="2">
    <source>
        <dbReference type="ARBA" id="ARBA00023002"/>
    </source>
</evidence>
<dbReference type="InterPro" id="IPR057326">
    <property type="entry name" value="KR_dom"/>
</dbReference>
<dbReference type="PRINTS" id="PR00080">
    <property type="entry name" value="SDRFAMILY"/>
</dbReference>
<dbReference type="EMBL" id="LWBO01000005">
    <property type="protein sequence ID" value="OQP51558.1"/>
    <property type="molecule type" value="Genomic_DNA"/>
</dbReference>
<protein>
    <submittedName>
        <fullName evidence="4">Short-chain dehydrogenase</fullName>
    </submittedName>
</protein>
<gene>
    <name evidence="4" type="ORF">A4D02_25945</name>
</gene>
<dbReference type="PRINTS" id="PR00081">
    <property type="entry name" value="GDHRDH"/>
</dbReference>
<dbReference type="InterPro" id="IPR036291">
    <property type="entry name" value="NAD(P)-bd_dom_sf"/>
</dbReference>
<evidence type="ECO:0000256" key="1">
    <source>
        <dbReference type="ARBA" id="ARBA00006484"/>
    </source>
</evidence>
<evidence type="ECO:0000313" key="4">
    <source>
        <dbReference type="EMBL" id="OQP51558.1"/>
    </source>
</evidence>
<evidence type="ECO:0000313" key="5">
    <source>
        <dbReference type="Proteomes" id="UP000192277"/>
    </source>
</evidence>
<comment type="similarity">
    <text evidence="1">Belongs to the short-chain dehydrogenases/reductases (SDR) family.</text>
</comment>